<feature type="compositionally biased region" description="Polar residues" evidence="1">
    <location>
        <begin position="1312"/>
        <end position="1323"/>
    </location>
</feature>
<feature type="compositionally biased region" description="Polar residues" evidence="1">
    <location>
        <begin position="91"/>
        <end position="108"/>
    </location>
</feature>
<feature type="compositionally biased region" description="Low complexity" evidence="1">
    <location>
        <begin position="270"/>
        <end position="280"/>
    </location>
</feature>
<feature type="compositionally biased region" description="Low complexity" evidence="1">
    <location>
        <begin position="633"/>
        <end position="648"/>
    </location>
</feature>
<feature type="compositionally biased region" description="Polar residues" evidence="1">
    <location>
        <begin position="495"/>
        <end position="509"/>
    </location>
</feature>
<dbReference type="PROSITE" id="PS50196">
    <property type="entry name" value="RANBD1"/>
    <property type="match status" value="1"/>
</dbReference>
<keyword evidence="4" id="KW-1185">Reference proteome</keyword>
<dbReference type="Gene3D" id="2.30.29.30">
    <property type="entry name" value="Pleckstrin-homology domain (PH domain)/Phosphotyrosine-binding domain (PTB)"/>
    <property type="match status" value="1"/>
</dbReference>
<feature type="region of interest" description="Disordered" evidence="1">
    <location>
        <begin position="909"/>
        <end position="936"/>
    </location>
</feature>
<feature type="compositionally biased region" description="Polar residues" evidence="1">
    <location>
        <begin position="546"/>
        <end position="556"/>
    </location>
</feature>
<evidence type="ECO:0000259" key="2">
    <source>
        <dbReference type="PROSITE" id="PS50196"/>
    </source>
</evidence>
<feature type="compositionally biased region" description="Low complexity" evidence="1">
    <location>
        <begin position="478"/>
        <end position="490"/>
    </location>
</feature>
<dbReference type="InterPro" id="IPR053074">
    <property type="entry name" value="NPC_Nucleoporin"/>
</dbReference>
<feature type="compositionally biased region" description="Low complexity" evidence="1">
    <location>
        <begin position="384"/>
        <end position="411"/>
    </location>
</feature>
<organism evidence="3 4">
    <name type="scientific">Cladophialophora chaetospira</name>
    <dbReference type="NCBI Taxonomy" id="386627"/>
    <lineage>
        <taxon>Eukaryota</taxon>
        <taxon>Fungi</taxon>
        <taxon>Dikarya</taxon>
        <taxon>Ascomycota</taxon>
        <taxon>Pezizomycotina</taxon>
        <taxon>Eurotiomycetes</taxon>
        <taxon>Chaetothyriomycetidae</taxon>
        <taxon>Chaetothyriales</taxon>
        <taxon>Herpotrichiellaceae</taxon>
        <taxon>Cladophialophora</taxon>
    </lineage>
</organism>
<feature type="compositionally biased region" description="Polar residues" evidence="1">
    <location>
        <begin position="339"/>
        <end position="350"/>
    </location>
</feature>
<dbReference type="EMBL" id="JAPDRK010000001">
    <property type="protein sequence ID" value="KAJ9616696.1"/>
    <property type="molecule type" value="Genomic_DNA"/>
</dbReference>
<feature type="compositionally biased region" description="Low complexity" evidence="1">
    <location>
        <begin position="303"/>
        <end position="316"/>
    </location>
</feature>
<feature type="region of interest" description="Disordered" evidence="1">
    <location>
        <begin position="259"/>
        <end position="665"/>
    </location>
</feature>
<sequence length="1465" mass="151663">MSTAAQQARRKIAQPRGRLGASRSHTPTSNSAPNPFSLNPPPQQQQTFGAVNGAVTFGASQSFPQSSAGNNSSFNFQPPQSSSFTFGAPANAQNIPNPFANLNGSGTSDAEDISMESPQKKAAFGNTFGSNNFNFSKPAEQQSNPFSGLGGTQTANTNGNNLFGQAASTSAPSNPFGVPAQSNPFSGFGQQPSVPQAQTSGFVFGQTGGSGTSTPAASTPAFGGFGAKTDTSSETKTSLFPGVGASTSVAGQNALPAFGAQGSQKLGFGQTSTSTQPPSTGLFASSTTPTPNGNNLFGAVPPQSSSSGFSFGQTSSKTTPAVNPFASLVASKPEEPTSAAPSFGTTTSASQRDESPSARPSSPEKPLYVIDTQPSNPFAGLLPTASSSGQATTASKPLFSFSQPSQAPPSAVEKQDATPAKAPFSFGTTSQPTPKAATEESQPKPVKSPFAFGTISQPAEQPAERSEPKSSASTFNFGSTTPSAGPTTSGLFGKATTQPEASKAPTSSETAEENTAKSKDANPTSSFKFGGPLQAISSGGLFSPAKPSSENISSSGALFGKLNSAVESSSKPQPLFGAQPTSSSAPKASPEYTAAPAEAHKPAPTPLFSGPSSQAPPQNRPEPETQTTSTGFAAQPSSTSQAPAAKASLPAPQATSPAEADALNTQDSAALLLPIKRPVYTKGPNRVPHTTPEQFQEFDRNYRLHSLNFGLQRQIAKLDPRSHDFDKVIRQYVAVRENIGSSLGLYTRNVAGTKRKGDQVDDRDDEPQQSKRSREEPVQKSSSFGANTSFGSGFPANNNTASTPSKANSAPLSTAGATPAAAGFKPTPTPSAGNGANSNAAANPFAALNQGATSAPPAPSTTPVKSPPKKPAFEMPKFGGDSKTNFLAAFGQQAKANSAKFEKDLLEKRKAEEFDSDEDDEEQYRKKVEEESRAKRAKIESIAKAGFKPMFGSASNATDPKPAFTGFGSATSNNIFISTPIGDAKPDAADYEDEDSIDDKDDDENEVSGSSNDQAEGLNESEADDEDEEEREDSLPEDEVVEDDEEEDDDDDNDLQAAMDRARKNPNAGKSLFERIEAPSTKESSTPTTNDDKQASRESSPIMQSAKNASFPPTLWGSHFGKSTPEQPAFSPITPATTSTSTVKPTSTFKFTPSAPIATPTPALGASIFSGGITRDGPVPGEGLFGSRPSTPSNVEKNSNLAKSILTSPAGTDNTWKPGNSISFANGDTSTVAPTLKFTAATPGDKDKITSNPFGSLFGTPTAGSSGTATPNLGFQFGSAPSVPAPGYLAAVSHLGAGSAASSVASSRATSPGLTDNESVATNDTEESTEDPQASLMESRVGEENEAMLWEGRSKALMFVSAETAKGTKNTPNDWNSVGVGILRVLQDKSTKKTRVVFRVEPSANILFNSHLIGSTDYESVPGNKSGAVRGALMHNGALTRLVFKLKTPEMASQLAKILEENKSA</sequence>
<feature type="compositionally biased region" description="Low complexity" evidence="1">
    <location>
        <begin position="124"/>
        <end position="136"/>
    </location>
</feature>
<reference evidence="3" key="1">
    <citation type="submission" date="2022-10" db="EMBL/GenBank/DDBJ databases">
        <title>Culturing micro-colonial fungi from biological soil crusts in the Mojave desert and describing Neophaeococcomyces mojavensis, and introducing the new genera and species Taxawa tesnikishii.</title>
        <authorList>
            <person name="Kurbessoian T."/>
            <person name="Stajich J.E."/>
        </authorList>
    </citation>
    <scope>NUCLEOTIDE SEQUENCE</scope>
    <source>
        <strain evidence="3">TK_41</strain>
    </source>
</reference>
<feature type="compositionally biased region" description="Polar residues" evidence="1">
    <location>
        <begin position="162"/>
        <end position="173"/>
    </location>
</feature>
<feature type="compositionally biased region" description="Polar residues" evidence="1">
    <location>
        <begin position="1097"/>
        <end position="1108"/>
    </location>
</feature>
<dbReference type="SMART" id="SM00160">
    <property type="entry name" value="RanBD"/>
    <property type="match status" value="1"/>
</dbReference>
<feature type="region of interest" description="Disordered" evidence="1">
    <location>
        <begin position="754"/>
        <end position="884"/>
    </location>
</feature>
<dbReference type="InterPro" id="IPR011993">
    <property type="entry name" value="PH-like_dom_sf"/>
</dbReference>
<feature type="compositionally biased region" description="Acidic residues" evidence="1">
    <location>
        <begin position="989"/>
        <end position="1006"/>
    </location>
</feature>
<feature type="compositionally biased region" description="Basic and acidic residues" evidence="1">
    <location>
        <begin position="923"/>
        <end position="936"/>
    </location>
</feature>
<feature type="compositionally biased region" description="Polar residues" evidence="1">
    <location>
        <begin position="58"/>
        <end position="69"/>
    </location>
</feature>
<accession>A0AA38XNQ4</accession>
<feature type="region of interest" description="Disordered" evidence="1">
    <location>
        <begin position="1"/>
        <end position="234"/>
    </location>
</feature>
<gene>
    <name evidence="3" type="ORF">H2200_000415</name>
</gene>
<feature type="compositionally biased region" description="Low complexity" evidence="1">
    <location>
        <begin position="832"/>
        <end position="855"/>
    </location>
</feature>
<evidence type="ECO:0000313" key="4">
    <source>
        <dbReference type="Proteomes" id="UP001172673"/>
    </source>
</evidence>
<feature type="domain" description="RanBD1" evidence="2">
    <location>
        <begin position="1324"/>
        <end position="1465"/>
    </location>
</feature>
<dbReference type="CDD" id="cd13170">
    <property type="entry name" value="RanBD_NUP50"/>
    <property type="match status" value="1"/>
</dbReference>
<feature type="region of interest" description="Disordered" evidence="1">
    <location>
        <begin position="949"/>
        <end position="1196"/>
    </location>
</feature>
<feature type="compositionally biased region" description="Polar residues" evidence="1">
    <location>
        <begin position="779"/>
        <end position="816"/>
    </location>
</feature>
<feature type="compositionally biased region" description="Polar residues" evidence="1">
    <location>
        <begin position="180"/>
        <end position="201"/>
    </location>
</feature>
<evidence type="ECO:0000256" key="1">
    <source>
        <dbReference type="SAM" id="MobiDB-lite"/>
    </source>
</evidence>
<feature type="compositionally biased region" description="Low complexity" evidence="1">
    <location>
        <begin position="1128"/>
        <end position="1163"/>
    </location>
</feature>
<dbReference type="Proteomes" id="UP001172673">
    <property type="component" value="Unassembled WGS sequence"/>
</dbReference>
<feature type="compositionally biased region" description="Acidic residues" evidence="1">
    <location>
        <begin position="1019"/>
        <end position="1054"/>
    </location>
</feature>
<protein>
    <recommendedName>
        <fullName evidence="2">RanBD1 domain-containing protein</fullName>
    </recommendedName>
</protein>
<proteinExistence type="predicted"/>
<name>A0AA38XNQ4_9EURO</name>
<feature type="compositionally biased region" description="Polar residues" evidence="1">
    <location>
        <begin position="968"/>
        <end position="977"/>
    </location>
</feature>
<dbReference type="InterPro" id="IPR000156">
    <property type="entry name" value="Ran_bind_dom"/>
</dbReference>
<dbReference type="Pfam" id="PF00638">
    <property type="entry name" value="Ran_BP1"/>
    <property type="match status" value="1"/>
</dbReference>
<feature type="region of interest" description="Disordered" evidence="1">
    <location>
        <begin position="1307"/>
        <end position="1340"/>
    </location>
</feature>
<feature type="compositionally biased region" description="Low complexity" evidence="1">
    <location>
        <begin position="152"/>
        <end position="161"/>
    </location>
</feature>
<feature type="compositionally biased region" description="Polar residues" evidence="1">
    <location>
        <begin position="23"/>
        <end position="37"/>
    </location>
</feature>
<feature type="compositionally biased region" description="Pro residues" evidence="1">
    <location>
        <begin position="856"/>
        <end position="870"/>
    </location>
</feature>
<feature type="compositionally biased region" description="Basic and acidic residues" evidence="1">
    <location>
        <begin position="755"/>
        <end position="778"/>
    </location>
</feature>
<dbReference type="PANTHER" id="PTHR38697">
    <property type="entry name" value="NUCLEAR PORE COMPLEX PROTEIN SIMILAR TO S. CEREVISIAE NUP2 (EUROFUNG)"/>
    <property type="match status" value="1"/>
</dbReference>
<comment type="caution">
    <text evidence="3">The sequence shown here is derived from an EMBL/GenBank/DDBJ whole genome shotgun (WGS) entry which is preliminary data.</text>
</comment>
<evidence type="ECO:0000313" key="3">
    <source>
        <dbReference type="EMBL" id="KAJ9616696.1"/>
    </source>
</evidence>
<feature type="compositionally biased region" description="Polar residues" evidence="1">
    <location>
        <begin position="282"/>
        <end position="295"/>
    </location>
</feature>
<dbReference type="PANTHER" id="PTHR38697:SF1">
    <property type="entry name" value="NUCLEAR PORE COMPLEX PROTEIN SIMILAR TO S. CEREVISIAE NUP2 (EUROFUNG)"/>
    <property type="match status" value="1"/>
</dbReference>
<feature type="compositionally biased region" description="Low complexity" evidence="1">
    <location>
        <begin position="70"/>
        <end position="84"/>
    </location>
</feature>
<dbReference type="SUPFAM" id="SSF50729">
    <property type="entry name" value="PH domain-like"/>
    <property type="match status" value="1"/>
</dbReference>